<evidence type="ECO:0000313" key="1">
    <source>
        <dbReference type="EMBL" id="SDX30926.1"/>
    </source>
</evidence>
<dbReference type="PROSITE" id="PS51257">
    <property type="entry name" value="PROKAR_LIPOPROTEIN"/>
    <property type="match status" value="1"/>
</dbReference>
<proteinExistence type="predicted"/>
<dbReference type="EMBL" id="FNOM01000007">
    <property type="protein sequence ID" value="SDX30926.1"/>
    <property type="molecule type" value="Genomic_DNA"/>
</dbReference>
<dbReference type="AlphaFoldDB" id="A0A1H3AML9"/>
<protein>
    <submittedName>
        <fullName evidence="1">Uncharacterized protein</fullName>
    </submittedName>
</protein>
<gene>
    <name evidence="1" type="ORF">SAMN04488238_10761</name>
</gene>
<sequence length="45" mass="4523">MKRIACLMAVLALAACGVDGPPQAPDATPGVSVSGEMRLGVVKEL</sequence>
<dbReference type="Proteomes" id="UP000198539">
    <property type="component" value="Unassembled WGS sequence"/>
</dbReference>
<accession>A0A1H3AML9</accession>
<dbReference type="RefSeq" id="WP_176847146.1">
    <property type="nucleotide sequence ID" value="NZ_CP061498.1"/>
</dbReference>
<reference evidence="1 2" key="1">
    <citation type="submission" date="2016-10" db="EMBL/GenBank/DDBJ databases">
        <authorList>
            <person name="de Groot N.N."/>
        </authorList>
    </citation>
    <scope>NUCLEOTIDE SEQUENCE [LARGE SCALE GENOMIC DNA]</scope>
    <source>
        <strain evidence="1 2">CGMCC 1.8894</strain>
    </source>
</reference>
<evidence type="ECO:0000313" key="2">
    <source>
        <dbReference type="Proteomes" id="UP000198539"/>
    </source>
</evidence>
<organism evidence="1 2">
    <name type="scientific">Roseicitreum antarcticum</name>
    <dbReference type="NCBI Taxonomy" id="564137"/>
    <lineage>
        <taxon>Bacteria</taxon>
        <taxon>Pseudomonadati</taxon>
        <taxon>Pseudomonadota</taxon>
        <taxon>Alphaproteobacteria</taxon>
        <taxon>Rhodobacterales</taxon>
        <taxon>Paracoccaceae</taxon>
        <taxon>Roseicitreum</taxon>
    </lineage>
</organism>
<name>A0A1H3AML9_9RHOB</name>
<keyword evidence="2" id="KW-1185">Reference proteome</keyword>